<reference evidence="1 2" key="1">
    <citation type="submission" date="2023-09" db="EMBL/GenBank/DDBJ databases">
        <authorList>
            <person name="Rey-Velasco X."/>
        </authorList>
    </citation>
    <scope>NUCLEOTIDE SEQUENCE [LARGE SCALE GENOMIC DNA]</scope>
    <source>
        <strain evidence="1 2">F260</strain>
    </source>
</reference>
<proteinExistence type="predicted"/>
<gene>
    <name evidence="1" type="ORF">RM545_10865</name>
</gene>
<dbReference type="Proteomes" id="UP001245285">
    <property type="component" value="Unassembled WGS sequence"/>
</dbReference>
<keyword evidence="2" id="KW-1185">Reference proteome</keyword>
<organism evidence="1 2">
    <name type="scientific">Autumnicola lenta</name>
    <dbReference type="NCBI Taxonomy" id="3075593"/>
    <lineage>
        <taxon>Bacteria</taxon>
        <taxon>Pseudomonadati</taxon>
        <taxon>Bacteroidota</taxon>
        <taxon>Flavobacteriia</taxon>
        <taxon>Flavobacteriales</taxon>
        <taxon>Flavobacteriaceae</taxon>
        <taxon>Autumnicola</taxon>
    </lineage>
</organism>
<sequence length="139" mass="16217">MTLKIVYKSVNVDFSDDKADEHQQDKQQYLWTKSFKVEDVEKVDILEDEPFLLKAELEDGTQLQKEIKDIFILRVTTPQYQKDYAVSKEILCDISEISEEKGALKEFCFYLNEVTEIIEIIEGVFLTEEEAYGDGFEVV</sequence>
<dbReference type="EMBL" id="JAVRHO010000014">
    <property type="protein sequence ID" value="MDT0647190.1"/>
    <property type="molecule type" value="Genomic_DNA"/>
</dbReference>
<protein>
    <submittedName>
        <fullName evidence="1">Uncharacterized protein</fullName>
    </submittedName>
</protein>
<evidence type="ECO:0000313" key="2">
    <source>
        <dbReference type="Proteomes" id="UP001245285"/>
    </source>
</evidence>
<accession>A0ABU3CLG1</accession>
<dbReference type="RefSeq" id="WP_311495303.1">
    <property type="nucleotide sequence ID" value="NZ_JAVRHO010000014.1"/>
</dbReference>
<evidence type="ECO:0000313" key="1">
    <source>
        <dbReference type="EMBL" id="MDT0647190.1"/>
    </source>
</evidence>
<name>A0ABU3CLG1_9FLAO</name>
<comment type="caution">
    <text evidence="1">The sequence shown here is derived from an EMBL/GenBank/DDBJ whole genome shotgun (WGS) entry which is preliminary data.</text>
</comment>